<feature type="region of interest" description="Disordered" evidence="11">
    <location>
        <begin position="48"/>
        <end position="73"/>
    </location>
</feature>
<evidence type="ECO:0000256" key="4">
    <source>
        <dbReference type="ARBA" id="ARBA00022692"/>
    </source>
</evidence>
<keyword evidence="4 10" id="KW-0812">Transmembrane</keyword>
<evidence type="ECO:0000256" key="10">
    <source>
        <dbReference type="PROSITE-ProRule" id="PRU01360"/>
    </source>
</evidence>
<dbReference type="Proteomes" id="UP000635278">
    <property type="component" value="Unassembled WGS sequence"/>
</dbReference>
<feature type="chain" id="PRO_5045657049" evidence="12">
    <location>
        <begin position="28"/>
        <end position="776"/>
    </location>
</feature>
<evidence type="ECO:0000256" key="3">
    <source>
        <dbReference type="ARBA" id="ARBA00022452"/>
    </source>
</evidence>
<dbReference type="SUPFAM" id="SSF56935">
    <property type="entry name" value="Porins"/>
    <property type="match status" value="1"/>
</dbReference>
<accession>A0ABX0JMM6</accession>
<dbReference type="RefSeq" id="WP_242010550.1">
    <property type="nucleotide sequence ID" value="NZ_WOTB01000005.1"/>
</dbReference>
<dbReference type="EMBL" id="WOTB01000005">
    <property type="protein sequence ID" value="NHN84057.1"/>
    <property type="molecule type" value="Genomic_DNA"/>
</dbReference>
<keyword evidence="15" id="KW-1185">Reference proteome</keyword>
<dbReference type="PANTHER" id="PTHR30069">
    <property type="entry name" value="TONB-DEPENDENT OUTER MEMBRANE RECEPTOR"/>
    <property type="match status" value="1"/>
</dbReference>
<feature type="compositionally biased region" description="Basic and acidic residues" evidence="11">
    <location>
        <begin position="56"/>
        <end position="66"/>
    </location>
</feature>
<evidence type="ECO:0000256" key="8">
    <source>
        <dbReference type="ARBA" id="ARBA00023170"/>
    </source>
</evidence>
<keyword evidence="8 14" id="KW-0675">Receptor</keyword>
<dbReference type="Gene3D" id="2.40.170.20">
    <property type="entry name" value="TonB-dependent receptor, beta-barrel domain"/>
    <property type="match status" value="1"/>
</dbReference>
<proteinExistence type="inferred from homology"/>
<dbReference type="InterPro" id="IPR039426">
    <property type="entry name" value="TonB-dep_rcpt-like"/>
</dbReference>
<comment type="subcellular location">
    <subcellularLocation>
        <location evidence="1 10">Cell outer membrane</location>
        <topology evidence="1 10">Multi-pass membrane protein</topology>
    </subcellularLocation>
</comment>
<gene>
    <name evidence="14" type="ORF">GOB93_05295</name>
</gene>
<keyword evidence="3 10" id="KW-1134">Transmembrane beta strand</keyword>
<evidence type="ECO:0000256" key="2">
    <source>
        <dbReference type="ARBA" id="ARBA00022448"/>
    </source>
</evidence>
<keyword evidence="7 10" id="KW-0472">Membrane</keyword>
<evidence type="ECO:0000256" key="11">
    <source>
        <dbReference type="SAM" id="MobiDB-lite"/>
    </source>
</evidence>
<evidence type="ECO:0000313" key="14">
    <source>
        <dbReference type="EMBL" id="NHN84057.1"/>
    </source>
</evidence>
<keyword evidence="6" id="KW-0798">TonB box</keyword>
<dbReference type="InterPro" id="IPR000531">
    <property type="entry name" value="Beta-barrel_TonB"/>
</dbReference>
<evidence type="ECO:0000256" key="12">
    <source>
        <dbReference type="SAM" id="SignalP"/>
    </source>
</evidence>
<evidence type="ECO:0000256" key="7">
    <source>
        <dbReference type="ARBA" id="ARBA00023136"/>
    </source>
</evidence>
<keyword evidence="9 10" id="KW-0998">Cell outer membrane</keyword>
<protein>
    <submittedName>
        <fullName evidence="14">TonB-dependent receptor</fullName>
    </submittedName>
</protein>
<keyword evidence="2 10" id="KW-0813">Transport</keyword>
<comment type="similarity">
    <text evidence="10">Belongs to the TonB-dependent receptor family.</text>
</comment>
<evidence type="ECO:0000259" key="13">
    <source>
        <dbReference type="Pfam" id="PF00593"/>
    </source>
</evidence>
<dbReference type="PANTHER" id="PTHR30069:SF29">
    <property type="entry name" value="HEMOGLOBIN AND HEMOGLOBIN-HAPTOGLOBIN-BINDING PROTEIN 1-RELATED"/>
    <property type="match status" value="1"/>
</dbReference>
<evidence type="ECO:0000256" key="9">
    <source>
        <dbReference type="ARBA" id="ARBA00023237"/>
    </source>
</evidence>
<feature type="signal peptide" evidence="12">
    <location>
        <begin position="1"/>
        <end position="27"/>
    </location>
</feature>
<feature type="domain" description="TonB-dependent receptor-like beta-barrel" evidence="13">
    <location>
        <begin position="300"/>
        <end position="742"/>
    </location>
</feature>
<name>A0ABX0JMM6_9PROT</name>
<organism evidence="14 15">
    <name type="scientific">Acetobacter musti</name>
    <dbReference type="NCBI Taxonomy" id="864732"/>
    <lineage>
        <taxon>Bacteria</taxon>
        <taxon>Pseudomonadati</taxon>
        <taxon>Pseudomonadota</taxon>
        <taxon>Alphaproteobacteria</taxon>
        <taxon>Acetobacterales</taxon>
        <taxon>Acetobacteraceae</taxon>
        <taxon>Acetobacter</taxon>
    </lineage>
</organism>
<sequence length="776" mass="85526">MPSPQHLRLLTLLLVSSALIPAVPACAAAQVPASDTATEAPGAVTDTKTLKKTPAKTKEKETETTDARSSFQTNQAGIEDSLSNEEHIVVNARLDRQRAALQPATGATIYRFSRSDIEKIPGGDNAPLNAVLLQAPGVAQDSYGQIHVRGDHNEVQFRLDGVMLPEGMSVFGQALMTRFAHSMSMTTGALPGEYGFLQAAVIDITTKNGSADPGGEASVYGGARDYFFPSAQYGGHTGKWDYFATADFVHDRVGIENPTPKFNALHDLSNQYHFLGHLRYTADENTRISLTAGVSSAEYQLPNNPGQQRQFANPSFLDSALAQQVYGSVDSASLNERQRQITDFGILSLQKEMGKFSLQSSAIVRYSSLGYSPDPLGELVYNGMAQRAQRSVFSSGSQSDVTWRADPHHTVRFGYQAYVERTISKSDSTVYQQTGTDEDGNAVYDGQTVSIHDGTGRTGWVYGLYAQDEWRPVKGLTINYGLRFDGVDEYTHSKQVSPRLNIVYQPWHGGAFHIGYSRYFTPPPFELIGSTQLNKFANTSGAPGTFQNTTVKAERDHYFDAGFSQELLPGWHASVDGYVKLAKNLIDEGQFGSPILLSVFNYRRGQVHGYEFSTDYSHGPFSVYGNFAWSRAIGKDITTAQWNFDPDDLAYIQHRWIHLDHDQRWTASAGGSYTAFYKTGHPLRLSATMVYGSGLRMDGLTPNGASVPQYATFNLSVVQSFNDLFHVSFLKRTQLRLDVTNLFDKRYELRDGSGIGVGAPQYGLRRTILTGISQRF</sequence>
<dbReference type="PROSITE" id="PS52016">
    <property type="entry name" value="TONB_DEPENDENT_REC_3"/>
    <property type="match status" value="1"/>
</dbReference>
<evidence type="ECO:0000313" key="15">
    <source>
        <dbReference type="Proteomes" id="UP000635278"/>
    </source>
</evidence>
<comment type="caution">
    <text evidence="14">The sequence shown here is derived from an EMBL/GenBank/DDBJ whole genome shotgun (WGS) entry which is preliminary data.</text>
</comment>
<evidence type="ECO:0000256" key="6">
    <source>
        <dbReference type="ARBA" id="ARBA00023077"/>
    </source>
</evidence>
<evidence type="ECO:0000256" key="5">
    <source>
        <dbReference type="ARBA" id="ARBA00022729"/>
    </source>
</evidence>
<evidence type="ECO:0000256" key="1">
    <source>
        <dbReference type="ARBA" id="ARBA00004571"/>
    </source>
</evidence>
<dbReference type="Pfam" id="PF00593">
    <property type="entry name" value="TonB_dep_Rec_b-barrel"/>
    <property type="match status" value="1"/>
</dbReference>
<keyword evidence="5 12" id="KW-0732">Signal</keyword>
<reference evidence="14 15" key="1">
    <citation type="journal article" date="2020" name="Int. J. Syst. Evol. Microbiol.">
        <title>Novel acetic acid bacteria from cider fermentations: Acetobacter conturbans sp. nov. and Acetobacter fallax sp. nov.</title>
        <authorList>
            <person name="Sombolestani A.S."/>
            <person name="Cleenwerck I."/>
            <person name="Cnockaert M."/>
            <person name="Borremans W."/>
            <person name="Wieme A.D."/>
            <person name="De Vuyst L."/>
            <person name="Vandamme P."/>
        </authorList>
    </citation>
    <scope>NUCLEOTIDE SEQUENCE [LARGE SCALE GENOMIC DNA]</scope>
    <source>
        <strain evidence="14 15">LMG 30640</strain>
    </source>
</reference>
<dbReference type="InterPro" id="IPR036942">
    <property type="entry name" value="Beta-barrel_TonB_sf"/>
</dbReference>